<dbReference type="AlphaFoldDB" id="A0A1N7KFI1"/>
<dbReference type="OrthoDB" id="7907064at2"/>
<evidence type="ECO:0000256" key="1">
    <source>
        <dbReference type="SAM" id="Phobius"/>
    </source>
</evidence>
<dbReference type="RefSeq" id="WP_076445009.1">
    <property type="nucleotide sequence ID" value="NZ_FTOQ01000001.1"/>
</dbReference>
<protein>
    <recommendedName>
        <fullName evidence="4">Flp pilus assembly protein TadG</fullName>
    </recommendedName>
</protein>
<gene>
    <name evidence="2" type="ORF">SAMN05421759_101711</name>
</gene>
<dbReference type="Proteomes" id="UP000186684">
    <property type="component" value="Unassembled WGS sequence"/>
</dbReference>
<sequence>MMRFPKMLRRFREDEDGSTVAPFVLWITIFLGLIVSTIELGTMTVRHTVFERAVDTAMRDLKIGNLVGDPITLKDAICDRAKILSSCEANLHLEMIRLDLENWEQPSAKPDCVDTGAVATPHRTFQQGAAHEVMLVRACFKYKPITPLGGFNASLPKDANGYTALVSSSAFVNEPL</sequence>
<proteinExistence type="predicted"/>
<keyword evidence="1" id="KW-0812">Transmembrane</keyword>
<keyword evidence="1" id="KW-1133">Transmembrane helix</keyword>
<accession>A0A1N7KFI1</accession>
<reference evidence="3" key="1">
    <citation type="submission" date="2017-01" db="EMBL/GenBank/DDBJ databases">
        <authorList>
            <person name="Varghese N."/>
            <person name="Submissions S."/>
        </authorList>
    </citation>
    <scope>NUCLEOTIDE SEQUENCE [LARGE SCALE GENOMIC DNA]</scope>
    <source>
        <strain evidence="3">DSM 29430</strain>
    </source>
</reference>
<keyword evidence="3" id="KW-1185">Reference proteome</keyword>
<dbReference type="STRING" id="633194.SAMN05421759_101711"/>
<dbReference type="EMBL" id="FTOQ01000001">
    <property type="protein sequence ID" value="SIS60358.1"/>
    <property type="molecule type" value="Genomic_DNA"/>
</dbReference>
<organism evidence="2 3">
    <name type="scientific">Roseivivax lentus</name>
    <dbReference type="NCBI Taxonomy" id="633194"/>
    <lineage>
        <taxon>Bacteria</taxon>
        <taxon>Pseudomonadati</taxon>
        <taxon>Pseudomonadota</taxon>
        <taxon>Alphaproteobacteria</taxon>
        <taxon>Rhodobacterales</taxon>
        <taxon>Roseobacteraceae</taxon>
        <taxon>Roseivivax</taxon>
    </lineage>
</organism>
<evidence type="ECO:0000313" key="3">
    <source>
        <dbReference type="Proteomes" id="UP000186684"/>
    </source>
</evidence>
<evidence type="ECO:0008006" key="4">
    <source>
        <dbReference type="Google" id="ProtNLM"/>
    </source>
</evidence>
<name>A0A1N7KFI1_9RHOB</name>
<evidence type="ECO:0000313" key="2">
    <source>
        <dbReference type="EMBL" id="SIS60358.1"/>
    </source>
</evidence>
<feature type="transmembrane region" description="Helical" evidence="1">
    <location>
        <begin position="20"/>
        <end position="38"/>
    </location>
</feature>
<keyword evidence="1" id="KW-0472">Membrane</keyword>